<reference evidence="1" key="1">
    <citation type="submission" date="2022-11" db="EMBL/GenBank/DDBJ databases">
        <title>Genomic repertoires linked with pathogenic potency of arthritogenic Prevotella copri isolated from the gut of rheumatoid arthritis patients.</title>
        <authorList>
            <person name="Nii T."/>
            <person name="Maeda Y."/>
            <person name="Motooka D."/>
            <person name="Naito M."/>
            <person name="Matsumoto Y."/>
            <person name="Ogawa T."/>
            <person name="Oguro-Igashira E."/>
            <person name="Kishikawa T."/>
            <person name="Yamashita M."/>
            <person name="Koizumi S."/>
            <person name="Kurakawa T."/>
            <person name="Okumura R."/>
            <person name="Kayama H."/>
            <person name="Murakami M."/>
            <person name="Sakaguchi T."/>
            <person name="Das B."/>
            <person name="Nakamura S."/>
            <person name="Okada Y."/>
            <person name="Kumanogoh A."/>
            <person name="Takeda K."/>
        </authorList>
    </citation>
    <scope>NUCLEOTIDE SEQUENCE</scope>
    <source>
        <strain evidence="1">H105_2-2</strain>
    </source>
</reference>
<evidence type="ECO:0000313" key="2">
    <source>
        <dbReference type="Proteomes" id="UP001208620"/>
    </source>
</evidence>
<proteinExistence type="predicted"/>
<gene>
    <name evidence="1" type="ORF">ONT01_13735</name>
</gene>
<sequence length="86" mass="10103">MRITEEQMALIRSLHCERLASNEENLRLIDSFYSTRNNNVAEALLNEAYQEDESGVIAYYVVKGQILTRIFQIRLGYEDTNDWLMI</sequence>
<dbReference type="Proteomes" id="UP001208620">
    <property type="component" value="Unassembled WGS sequence"/>
</dbReference>
<dbReference type="EMBL" id="JAPDVD010000002">
    <property type="protein sequence ID" value="MCW4138806.1"/>
    <property type="molecule type" value="Genomic_DNA"/>
</dbReference>
<organism evidence="1 2">
    <name type="scientific">Segatella copri</name>
    <dbReference type="NCBI Taxonomy" id="165179"/>
    <lineage>
        <taxon>Bacteria</taxon>
        <taxon>Pseudomonadati</taxon>
        <taxon>Bacteroidota</taxon>
        <taxon>Bacteroidia</taxon>
        <taxon>Bacteroidales</taxon>
        <taxon>Prevotellaceae</taxon>
        <taxon>Segatella</taxon>
    </lineage>
</organism>
<comment type="caution">
    <text evidence="1">The sequence shown here is derived from an EMBL/GenBank/DDBJ whole genome shotgun (WGS) entry which is preliminary data.</text>
</comment>
<name>A0AAW5UFS6_9BACT</name>
<protein>
    <submittedName>
        <fullName evidence="1">Uncharacterized protein</fullName>
    </submittedName>
</protein>
<dbReference type="AlphaFoldDB" id="A0AAW5UFS6"/>
<evidence type="ECO:0000313" key="1">
    <source>
        <dbReference type="EMBL" id="MCW4138806.1"/>
    </source>
</evidence>
<dbReference type="RefSeq" id="WP_264949575.1">
    <property type="nucleotide sequence ID" value="NZ_JAPDVB010000002.1"/>
</dbReference>
<accession>A0AAW5UFS6</accession>